<accession>H9N3P0</accession>
<feature type="non-terminal residue" evidence="9">
    <location>
        <position position="1"/>
    </location>
</feature>
<dbReference type="GO" id="GO:0005576">
    <property type="term" value="C:extracellular region"/>
    <property type="evidence" value="ECO:0007669"/>
    <property type="project" value="UniProtKB-SubCell"/>
</dbReference>
<keyword evidence="6" id="KW-0008">Acetylcholine receptor inhibiting toxin</keyword>
<keyword evidence="3" id="KW-0964">Secreted</keyword>
<dbReference type="GO" id="GO:0030550">
    <property type="term" value="F:acetylcholine receptor inhibitor activity"/>
    <property type="evidence" value="ECO:0007669"/>
    <property type="project" value="UniProtKB-KW"/>
</dbReference>
<evidence type="ECO:0000313" key="9">
    <source>
        <dbReference type="EMBL" id="AFD18457.1"/>
    </source>
</evidence>
<evidence type="ECO:0000256" key="4">
    <source>
        <dbReference type="ARBA" id="ARBA00022656"/>
    </source>
</evidence>
<sequence>AANDKASVQIALTVQECCADAACSLTNPLICGRR</sequence>
<evidence type="ECO:0000256" key="1">
    <source>
        <dbReference type="ARBA" id="ARBA00004613"/>
    </source>
</evidence>
<proteinExistence type="inferred from homology"/>
<comment type="subcellular location">
    <subcellularLocation>
        <location evidence="1">Secreted</location>
    </subcellularLocation>
</comment>
<dbReference type="Pfam" id="PF07365">
    <property type="entry name" value="Toxin_8"/>
    <property type="match status" value="1"/>
</dbReference>
<evidence type="ECO:0000256" key="3">
    <source>
        <dbReference type="ARBA" id="ARBA00022525"/>
    </source>
</evidence>
<keyword evidence="7" id="KW-1015">Disulfide bond</keyword>
<name>H9N3P0_CONDD</name>
<keyword evidence="5" id="KW-0528">Neurotoxin</keyword>
<dbReference type="AlphaFoldDB" id="H9N3P0"/>
<keyword evidence="4" id="KW-0800">Toxin</keyword>
<comment type="similarity">
    <text evidence="2">Belongs to the conotoxin A superfamily.</text>
</comment>
<reference evidence="9" key="1">
    <citation type="journal article" date="2012" name="Mol. Biol. Evol.">
        <title>Extensive and continuous duplication facilitates rapid evolution and diversification of gene families.</title>
        <authorList>
            <person name="Chang D."/>
            <person name="Duda T.F.Jr."/>
        </authorList>
    </citation>
    <scope>NUCLEOTIDE SEQUENCE</scope>
    <source>
        <strain evidence="9">DIAD_17</strain>
    </source>
</reference>
<dbReference type="GO" id="GO:0090729">
    <property type="term" value="F:toxin activity"/>
    <property type="evidence" value="ECO:0007669"/>
    <property type="project" value="UniProtKB-KW"/>
</dbReference>
<evidence type="ECO:0000256" key="8">
    <source>
        <dbReference type="ARBA" id="ARBA00023327"/>
    </source>
</evidence>
<keyword evidence="8" id="KW-0629">Postsynaptic neurotoxin</keyword>
<protein>
    <submittedName>
        <fullName evidence="9">Alpha-conotoxin</fullName>
    </submittedName>
</protein>
<evidence type="ECO:0000256" key="5">
    <source>
        <dbReference type="ARBA" id="ARBA00022699"/>
    </source>
</evidence>
<evidence type="ECO:0000256" key="7">
    <source>
        <dbReference type="ARBA" id="ARBA00023157"/>
    </source>
</evidence>
<dbReference type="InterPro" id="IPR009958">
    <property type="entry name" value="Conotoxin_a-typ"/>
</dbReference>
<evidence type="ECO:0000256" key="2">
    <source>
        <dbReference type="ARBA" id="ARBA00006077"/>
    </source>
</evidence>
<dbReference type="EMBL" id="JF723392">
    <property type="protein sequence ID" value="AFD18457.1"/>
    <property type="molecule type" value="Genomic_DNA"/>
</dbReference>
<dbReference type="GO" id="GO:0035792">
    <property type="term" value="C:host cell postsynaptic membrane"/>
    <property type="evidence" value="ECO:0007669"/>
    <property type="project" value="UniProtKB-KW"/>
</dbReference>
<evidence type="ECO:0000256" key="6">
    <source>
        <dbReference type="ARBA" id="ARBA00022945"/>
    </source>
</evidence>
<organism evidence="9">
    <name type="scientific">Conus diadema</name>
    <name type="common">Diadem cone</name>
    <name type="synonym">Lividoconus diadema</name>
    <dbReference type="NCBI Taxonomy" id="257325"/>
    <lineage>
        <taxon>Eukaryota</taxon>
        <taxon>Metazoa</taxon>
        <taxon>Spiralia</taxon>
        <taxon>Lophotrochozoa</taxon>
        <taxon>Mollusca</taxon>
        <taxon>Gastropoda</taxon>
        <taxon>Caenogastropoda</taxon>
        <taxon>Neogastropoda</taxon>
        <taxon>Conoidea</taxon>
        <taxon>Conidae</taxon>
        <taxon>Conus</taxon>
        <taxon>Lividoconus</taxon>
    </lineage>
</organism>